<reference evidence="3 4" key="1">
    <citation type="submission" date="2015-07" db="EMBL/GenBank/DDBJ databases">
        <authorList>
            <person name="Ju K.-S."/>
            <person name="Doroghazi J.R."/>
            <person name="Metcalf W.W."/>
        </authorList>
    </citation>
    <scope>NUCLEOTIDE SEQUENCE [LARGE SCALE GENOMIC DNA]</scope>
    <source>
        <strain evidence="3 4">NRRL B-3589</strain>
    </source>
</reference>
<evidence type="ECO:0000256" key="2">
    <source>
        <dbReference type="SAM" id="SignalP"/>
    </source>
</evidence>
<dbReference type="PROSITE" id="PS51257">
    <property type="entry name" value="PROKAR_LIPOPROTEIN"/>
    <property type="match status" value="1"/>
</dbReference>
<keyword evidence="3" id="KW-0449">Lipoprotein</keyword>
<feature type="chain" id="PRO_5047287221" evidence="2">
    <location>
        <begin position="22"/>
        <end position="300"/>
    </location>
</feature>
<protein>
    <submittedName>
        <fullName evidence="3">Lipoprotein</fullName>
    </submittedName>
</protein>
<feature type="region of interest" description="Disordered" evidence="1">
    <location>
        <begin position="26"/>
        <end position="53"/>
    </location>
</feature>
<dbReference type="SUPFAM" id="SSF89392">
    <property type="entry name" value="Prokaryotic lipoproteins and lipoprotein localization factors"/>
    <property type="match status" value="1"/>
</dbReference>
<evidence type="ECO:0000313" key="3">
    <source>
        <dbReference type="EMBL" id="KOG91158.1"/>
    </source>
</evidence>
<organism evidence="3 4">
    <name type="scientific">Streptomyces varsoviensis</name>
    <dbReference type="NCBI Taxonomy" id="67373"/>
    <lineage>
        <taxon>Bacteria</taxon>
        <taxon>Bacillati</taxon>
        <taxon>Actinomycetota</taxon>
        <taxon>Actinomycetes</taxon>
        <taxon>Kitasatosporales</taxon>
        <taxon>Streptomycetaceae</taxon>
        <taxon>Streptomyces</taxon>
    </lineage>
</organism>
<dbReference type="Proteomes" id="UP000037020">
    <property type="component" value="Unassembled WGS sequence"/>
</dbReference>
<proteinExistence type="predicted"/>
<keyword evidence="4" id="KW-1185">Reference proteome</keyword>
<feature type="compositionally biased region" description="Basic and acidic residues" evidence="1">
    <location>
        <begin position="26"/>
        <end position="43"/>
    </location>
</feature>
<sequence length="300" mass="31522">MRITRLATAAAGVVLMAGLTACGGGDAKDGAKDHAKDGAKASDRASGGDSAAGQGALTALQSVSKKAGQQRSAKVDGTMSMGEMHVSMKGDMDWSDGIRANMTMTQKGGAADAAPTAGKPMRARYLPEAMYMNLGSSLGPKAQGKSWVKYSYDAMAAQAGASGTFLKDQLKNNDPSRSVDLLIASGKVKEVGKEDVRGKQATHYTGKVSVSEIAGLQSKSLSKKDLDALQKQLQQSGMDTETVDLWVDGDHLLVKRQERAQGKKFSTDTTVFYSDYGTKVSVAPPAASETVDFAELMPKR</sequence>
<feature type="region of interest" description="Disordered" evidence="1">
    <location>
        <begin position="61"/>
        <end position="80"/>
    </location>
</feature>
<dbReference type="EMBL" id="LGUT01000382">
    <property type="protein sequence ID" value="KOG91158.1"/>
    <property type="molecule type" value="Genomic_DNA"/>
</dbReference>
<evidence type="ECO:0000256" key="1">
    <source>
        <dbReference type="SAM" id="MobiDB-lite"/>
    </source>
</evidence>
<gene>
    <name evidence="3" type="ORF">ADK38_04725</name>
</gene>
<evidence type="ECO:0000313" key="4">
    <source>
        <dbReference type="Proteomes" id="UP000037020"/>
    </source>
</evidence>
<feature type="signal peptide" evidence="2">
    <location>
        <begin position="1"/>
        <end position="21"/>
    </location>
</feature>
<name>A0ABR5JCJ0_9ACTN</name>
<dbReference type="RefSeq" id="WP_030883149.1">
    <property type="nucleotide sequence ID" value="NZ_JBIRHZ010000012.1"/>
</dbReference>
<dbReference type="Gene3D" id="2.50.20.20">
    <property type="match status" value="1"/>
</dbReference>
<dbReference type="InterPro" id="IPR029046">
    <property type="entry name" value="LolA/LolB/LppX"/>
</dbReference>
<feature type="compositionally biased region" description="Low complexity" evidence="1">
    <location>
        <begin position="44"/>
        <end position="53"/>
    </location>
</feature>
<accession>A0ABR5JCJ0</accession>
<keyword evidence="2" id="KW-0732">Signal</keyword>
<feature type="compositionally biased region" description="Polar residues" evidence="1">
    <location>
        <begin position="61"/>
        <end position="72"/>
    </location>
</feature>
<comment type="caution">
    <text evidence="3">The sequence shown here is derived from an EMBL/GenBank/DDBJ whole genome shotgun (WGS) entry which is preliminary data.</text>
</comment>